<dbReference type="OrthoDB" id="5310497at2759"/>
<protein>
    <recommendedName>
        <fullName evidence="4">Cell surface protein (Mas1)</fullName>
    </recommendedName>
</protein>
<keyword evidence="3" id="KW-1185">Reference proteome</keyword>
<evidence type="ECO:0000313" key="3">
    <source>
        <dbReference type="Proteomes" id="UP000031192"/>
    </source>
</evidence>
<name>A0A0B4GQJ0_METGA</name>
<feature type="region of interest" description="Disordered" evidence="1">
    <location>
        <begin position="143"/>
        <end position="185"/>
    </location>
</feature>
<organism evidence="2 3">
    <name type="scientific">Metarhizium guizhouense (strain ARSEF 977)</name>
    <dbReference type="NCBI Taxonomy" id="1276136"/>
    <lineage>
        <taxon>Eukaryota</taxon>
        <taxon>Fungi</taxon>
        <taxon>Dikarya</taxon>
        <taxon>Ascomycota</taxon>
        <taxon>Pezizomycotina</taxon>
        <taxon>Sordariomycetes</taxon>
        <taxon>Hypocreomycetidae</taxon>
        <taxon>Hypocreales</taxon>
        <taxon>Clavicipitaceae</taxon>
        <taxon>Metarhizium</taxon>
    </lineage>
</organism>
<dbReference type="Pfam" id="PF11327">
    <property type="entry name" value="Egh16-like"/>
    <property type="match status" value="1"/>
</dbReference>
<comment type="caution">
    <text evidence="2">The sequence shown here is derived from an EMBL/GenBank/DDBJ whole genome shotgun (WGS) entry which is preliminary data.</text>
</comment>
<dbReference type="EMBL" id="AZNH01000036">
    <property type="protein sequence ID" value="KID84893.1"/>
    <property type="molecule type" value="Genomic_DNA"/>
</dbReference>
<evidence type="ECO:0000313" key="2">
    <source>
        <dbReference type="EMBL" id="KID84893.1"/>
    </source>
</evidence>
<dbReference type="InterPro" id="IPR021476">
    <property type="entry name" value="Egh16-like"/>
</dbReference>
<reference evidence="2 3" key="1">
    <citation type="journal article" date="2014" name="Proc. Natl. Acad. Sci. U.S.A.">
        <title>Trajectory and genomic determinants of fungal-pathogen speciation and host adaptation.</title>
        <authorList>
            <person name="Hu X."/>
            <person name="Xiao G."/>
            <person name="Zheng P."/>
            <person name="Shang Y."/>
            <person name="Su Y."/>
            <person name="Zhang X."/>
            <person name="Liu X."/>
            <person name="Zhan S."/>
            <person name="St Leger R.J."/>
            <person name="Wang C."/>
        </authorList>
    </citation>
    <scope>NUCLEOTIDE SEQUENCE [LARGE SCALE GENOMIC DNA]</scope>
    <source>
        <strain evidence="2 3">ARSEF 977</strain>
    </source>
</reference>
<dbReference type="AlphaFoldDB" id="A0A0B4GQJ0"/>
<accession>A0A0B4GQJ0</accession>
<dbReference type="PANTHER" id="PTHR34618">
    <property type="entry name" value="SURFACE PROTEIN MAS1, PUTATIVE-RELATED"/>
    <property type="match status" value="1"/>
</dbReference>
<evidence type="ECO:0000256" key="1">
    <source>
        <dbReference type="SAM" id="MobiDB-lite"/>
    </source>
</evidence>
<feature type="compositionally biased region" description="Basic residues" evidence="1">
    <location>
        <begin position="158"/>
        <end position="185"/>
    </location>
</feature>
<evidence type="ECO:0008006" key="4">
    <source>
        <dbReference type="Google" id="ProtNLM"/>
    </source>
</evidence>
<dbReference type="Proteomes" id="UP000031192">
    <property type="component" value="Unassembled WGS sequence"/>
</dbReference>
<dbReference type="HOGENOM" id="CLU_047729_4_0_1"/>
<gene>
    <name evidence="2" type="ORF">MGU_07860</name>
</gene>
<proteinExistence type="predicted"/>
<sequence>MRYSIVFAASLATRVSGHGLIRSIEGANGVSMPGLTVADGTPRDCTNNPCGSQADTAIIRDVEIKLGQCGPLGQTQGHGSVNASAVVANFMGTGGPAPVNKRPDGALGTIGVVPCEDNSFMTPEQRRQEYNRQAAELFKGESNDVVSPMTPYDGAGKSKPKYKKPPHGVGKAKGKGKVKGKAKGTNKKSSKIYCSETLNGDMRGQGAETGLPTCNDEGVINLIYHQINEDGAGPLDAAIDCTSGGSDASAFQPASVIRDIPGSSGIGSTTNTDHPVQVQMPEGMTCNGEVAGVKGVCIVRVRNTAGAGPFGGSAAFTQSQESRKRAIAYRLQKRMEIASSKSH</sequence>
<dbReference type="PANTHER" id="PTHR34618:SF1">
    <property type="entry name" value="SECRETED PROTEIN"/>
    <property type="match status" value="1"/>
</dbReference>